<keyword evidence="4" id="KW-1185">Reference proteome</keyword>
<dbReference type="PANTHER" id="PTHR37300:SF1">
    <property type="entry name" value="UPF0291 PROTEIN YNZC"/>
    <property type="match status" value="1"/>
</dbReference>
<evidence type="ECO:0000256" key="1">
    <source>
        <dbReference type="ARBA" id="ARBA00022490"/>
    </source>
</evidence>
<dbReference type="OrthoDB" id="390105at2"/>
<comment type="similarity">
    <text evidence="2">Belongs to the UPF0291 family.</text>
</comment>
<keyword evidence="1 2" id="KW-0963">Cytoplasm</keyword>
<evidence type="ECO:0000256" key="2">
    <source>
        <dbReference type="HAMAP-Rule" id="MF_01103"/>
    </source>
</evidence>
<organism evidence="3 4">
    <name type="scientific">Anaerobranca californiensis DSM 14826</name>
    <dbReference type="NCBI Taxonomy" id="1120989"/>
    <lineage>
        <taxon>Bacteria</taxon>
        <taxon>Bacillati</taxon>
        <taxon>Bacillota</taxon>
        <taxon>Clostridia</taxon>
        <taxon>Eubacteriales</taxon>
        <taxon>Proteinivoracaceae</taxon>
        <taxon>Anaerobranca</taxon>
    </lineage>
</organism>
<dbReference type="Pfam" id="PF05979">
    <property type="entry name" value="DUF896"/>
    <property type="match status" value="1"/>
</dbReference>
<dbReference type="AlphaFoldDB" id="A0A1M6KZ11"/>
<comment type="subcellular location">
    <subcellularLocation>
        <location evidence="2">Cytoplasm</location>
    </subcellularLocation>
</comment>
<dbReference type="SUPFAM" id="SSF158221">
    <property type="entry name" value="YnzC-like"/>
    <property type="match status" value="1"/>
</dbReference>
<reference evidence="4" key="1">
    <citation type="submission" date="2016-11" db="EMBL/GenBank/DDBJ databases">
        <authorList>
            <person name="Varghese N."/>
            <person name="Submissions S."/>
        </authorList>
    </citation>
    <scope>NUCLEOTIDE SEQUENCE [LARGE SCALE GENOMIC DNA]</scope>
    <source>
        <strain evidence="4">DSM 14826</strain>
    </source>
</reference>
<evidence type="ECO:0000313" key="3">
    <source>
        <dbReference type="EMBL" id="SHJ64243.1"/>
    </source>
</evidence>
<name>A0A1M6KZ11_9FIRM</name>
<proteinExistence type="inferred from homology"/>
<sequence length="81" mass="9543">MLSKEKIERINFLAKKQREHGLTAKEKEEQHQLRQEYVKAVKNQVKIALDNTKFVDEKGNEIKVNHKYRHNSCSCGCAHKH</sequence>
<accession>A0A1M6KZ11</accession>
<dbReference type="PANTHER" id="PTHR37300">
    <property type="entry name" value="UPF0291 PROTEIN CBO2609/CLC_2481"/>
    <property type="match status" value="1"/>
</dbReference>
<dbReference type="Gene3D" id="1.10.287.540">
    <property type="entry name" value="Helix hairpin bin"/>
    <property type="match status" value="1"/>
</dbReference>
<evidence type="ECO:0000313" key="4">
    <source>
        <dbReference type="Proteomes" id="UP000243547"/>
    </source>
</evidence>
<dbReference type="STRING" id="1120989.SAMN02745227_00307"/>
<dbReference type="HAMAP" id="MF_01103">
    <property type="entry name" value="UPF0291"/>
    <property type="match status" value="1"/>
</dbReference>
<dbReference type="Proteomes" id="UP000243547">
    <property type="component" value="Unassembled WGS sequence"/>
</dbReference>
<dbReference type="GO" id="GO:0005737">
    <property type="term" value="C:cytoplasm"/>
    <property type="evidence" value="ECO:0007669"/>
    <property type="project" value="UniProtKB-SubCell"/>
</dbReference>
<gene>
    <name evidence="3" type="ORF">SAMN02745227_00307</name>
</gene>
<protein>
    <recommendedName>
        <fullName evidence="2">UPF0291 protein SAMN02745227_00307</fullName>
    </recommendedName>
</protein>
<dbReference type="InterPro" id="IPR009242">
    <property type="entry name" value="DUF896"/>
</dbReference>
<dbReference type="RefSeq" id="WP_072905645.1">
    <property type="nucleotide sequence ID" value="NZ_FRAI01000005.1"/>
</dbReference>
<dbReference type="EMBL" id="FRAI01000005">
    <property type="protein sequence ID" value="SHJ64243.1"/>
    <property type="molecule type" value="Genomic_DNA"/>
</dbReference>